<protein>
    <submittedName>
        <fullName evidence="15">TonB-dependent receptor</fullName>
    </submittedName>
</protein>
<keyword evidence="6 13" id="KW-0732">Signal</keyword>
<dbReference type="PROSITE" id="PS52016">
    <property type="entry name" value="TONB_DEPENDENT_REC_3"/>
    <property type="match status" value="1"/>
</dbReference>
<dbReference type="RefSeq" id="WP_017455193.1">
    <property type="nucleotide sequence ID" value="NZ_CP008956.1"/>
</dbReference>
<keyword evidence="10 11" id="KW-0998">Cell outer membrane</keyword>
<feature type="compositionally biased region" description="Low complexity" evidence="12">
    <location>
        <begin position="41"/>
        <end position="53"/>
    </location>
</feature>
<dbReference type="SUPFAM" id="SSF56935">
    <property type="entry name" value="Porins"/>
    <property type="match status" value="1"/>
</dbReference>
<evidence type="ECO:0000256" key="3">
    <source>
        <dbReference type="ARBA" id="ARBA00022448"/>
    </source>
</evidence>
<dbReference type="Pfam" id="PF00593">
    <property type="entry name" value="TonB_dep_Rec_b-barrel"/>
    <property type="match status" value="1"/>
</dbReference>
<dbReference type="InterPro" id="IPR000531">
    <property type="entry name" value="Beta-barrel_TonB"/>
</dbReference>
<evidence type="ECO:0000313" key="15">
    <source>
        <dbReference type="EMBL" id="QJQ00249.1"/>
    </source>
</evidence>
<proteinExistence type="inferred from homology"/>
<keyword evidence="3 11" id="KW-0813">Transport</keyword>
<dbReference type="PANTHER" id="PTHR30069:SF29">
    <property type="entry name" value="HEMOGLOBIN AND HEMOGLOBIN-HAPTOGLOBIN-BINDING PROTEIN 1-RELATED"/>
    <property type="match status" value="1"/>
</dbReference>
<evidence type="ECO:0000259" key="14">
    <source>
        <dbReference type="Pfam" id="PF00593"/>
    </source>
</evidence>
<feature type="compositionally biased region" description="Polar residues" evidence="12">
    <location>
        <begin position="383"/>
        <end position="403"/>
    </location>
</feature>
<dbReference type="Gene3D" id="2.170.130.10">
    <property type="entry name" value="TonB-dependent receptor, plug domain"/>
    <property type="match status" value="1"/>
</dbReference>
<evidence type="ECO:0000256" key="10">
    <source>
        <dbReference type="ARBA" id="ARBA00023237"/>
    </source>
</evidence>
<dbReference type="PANTHER" id="PTHR30069">
    <property type="entry name" value="TONB-DEPENDENT OUTER MEMBRANE RECEPTOR"/>
    <property type="match status" value="1"/>
</dbReference>
<evidence type="ECO:0000256" key="9">
    <source>
        <dbReference type="ARBA" id="ARBA00023170"/>
    </source>
</evidence>
<dbReference type="InterPro" id="IPR037066">
    <property type="entry name" value="Plug_dom_sf"/>
</dbReference>
<dbReference type="Gene3D" id="2.40.170.20">
    <property type="entry name" value="TonB-dependent receptor, beta-barrel domain"/>
    <property type="match status" value="1"/>
</dbReference>
<evidence type="ECO:0000256" key="7">
    <source>
        <dbReference type="ARBA" id="ARBA00023077"/>
    </source>
</evidence>
<comment type="similarity">
    <text evidence="2 11">Belongs to the TonB-dependent receptor family.</text>
</comment>
<evidence type="ECO:0000313" key="16">
    <source>
        <dbReference type="Proteomes" id="UP000501648"/>
    </source>
</evidence>
<keyword evidence="5 11" id="KW-0812">Transmembrane</keyword>
<evidence type="ECO:0000256" key="5">
    <source>
        <dbReference type="ARBA" id="ARBA00022692"/>
    </source>
</evidence>
<organism evidence="15 16">
    <name type="scientific">Herbaspirillum rubrisubalbicans Os34</name>
    <dbReference type="NCBI Taxonomy" id="1235827"/>
    <lineage>
        <taxon>Bacteria</taxon>
        <taxon>Pseudomonadati</taxon>
        <taxon>Pseudomonadota</taxon>
        <taxon>Betaproteobacteria</taxon>
        <taxon>Burkholderiales</taxon>
        <taxon>Oxalobacteraceae</taxon>
        <taxon>Herbaspirillum</taxon>
    </lineage>
</organism>
<dbReference type="InterPro" id="IPR039426">
    <property type="entry name" value="TonB-dep_rcpt-like"/>
</dbReference>
<sequence length="721" mass="77613">MHSNLLRLRALSTLIALAYGTFSLPVYAQSVSATPPSGNDAQSTANSSASTSALPTISVSSERLDRARNGILVETGSSAYHIGPQDIQALPLGENMPFNDLLLQAPGVAQDSYGQLHVRGDHANLQYRLNGILLPESISGFGQTLDTRFVDSVNLLTGALPAQYGYRTAGIVDIHTKTGHLTPGGDIGVVMGSNNTRQVNGQANGIVNGISYYVTGSLDANNLGIENPTGSSSALHDRTTQSKAFGYFSYLINPDTRLSLILANTNSHFQIPNTPGQTPSFNVAGGNVASENLNETQNEITRYGILSLQGVIGEDIDYQIAAFSRYTGVKFQPDNLGDLMYTGVATQVSRAGLANGLQADGSYRLNDRHTLRSGISYTRETLTNSDQSLTLPTDANGNQSSDTPIAISDGNRKITTEVGVYLQDEWKISDALTLNYGARFDKLNAYVTGSQLSPRIGMVYQLNERTTLHAGYARYFTPPTSELIPASTINNFANTTGAPPTNGNDAVQPERSNTYDLGLSHKLTNHLTLGVDGYYKQVTNLLDEGQFGSALLYTPFNYSQGKIYGVELTLNYRKDNLAAYFNLARATALGKNVASSQYNFGQDELNYIANNWVHLDHDQAITVSAGASYVDHDTTYSGSVVSGSGLRSGFANTEHLPYYTSINLSVAHEFKDSPIGATTLRLSAINVLDSVYEIRDGSGIGVGAPQYGQRRGLYLAMTKHF</sequence>
<evidence type="ECO:0000256" key="2">
    <source>
        <dbReference type="ARBA" id="ARBA00009810"/>
    </source>
</evidence>
<evidence type="ECO:0000256" key="12">
    <source>
        <dbReference type="SAM" id="MobiDB-lite"/>
    </source>
</evidence>
<feature type="domain" description="TonB-dependent receptor-like beta-barrel" evidence="14">
    <location>
        <begin position="267"/>
        <end position="687"/>
    </location>
</feature>
<keyword evidence="8 11" id="KW-0472">Membrane</keyword>
<accession>A0A6M3ZNU1</accession>
<dbReference type="InterPro" id="IPR036942">
    <property type="entry name" value="Beta-barrel_TonB_sf"/>
</dbReference>
<evidence type="ECO:0000256" key="1">
    <source>
        <dbReference type="ARBA" id="ARBA00004571"/>
    </source>
</evidence>
<evidence type="ECO:0000256" key="13">
    <source>
        <dbReference type="SAM" id="SignalP"/>
    </source>
</evidence>
<evidence type="ECO:0000256" key="4">
    <source>
        <dbReference type="ARBA" id="ARBA00022452"/>
    </source>
</evidence>
<feature type="signal peptide" evidence="13">
    <location>
        <begin position="1"/>
        <end position="28"/>
    </location>
</feature>
<reference evidence="15 16" key="1">
    <citation type="journal article" date="2012" name="J. Bacteriol.">
        <title>Genome sequence of the pathogenic Herbaspirillum seropedicae strain Os34, isolated from rice roots.</title>
        <authorList>
            <person name="Ye W."/>
            <person name="Ye S."/>
            <person name="Liu J."/>
            <person name="Chang S."/>
            <person name="Chen M."/>
            <person name="Zhu B."/>
            <person name="Guo L."/>
            <person name="An Q."/>
        </authorList>
    </citation>
    <scope>NUCLEOTIDE SEQUENCE [LARGE SCALE GENOMIC DNA]</scope>
    <source>
        <strain evidence="15 16">Os34</strain>
    </source>
</reference>
<keyword evidence="4 11" id="KW-1134">Transmembrane beta strand</keyword>
<feature type="region of interest" description="Disordered" evidence="12">
    <location>
        <begin position="383"/>
        <end position="408"/>
    </location>
</feature>
<name>A0A6M3ZNU1_9BURK</name>
<dbReference type="EMBL" id="CP008956">
    <property type="protein sequence ID" value="QJQ00249.1"/>
    <property type="molecule type" value="Genomic_DNA"/>
</dbReference>
<dbReference type="GO" id="GO:0009279">
    <property type="term" value="C:cell outer membrane"/>
    <property type="evidence" value="ECO:0007669"/>
    <property type="project" value="UniProtKB-SubCell"/>
</dbReference>
<comment type="subcellular location">
    <subcellularLocation>
        <location evidence="1 11">Cell outer membrane</location>
        <topology evidence="1 11">Multi-pass membrane protein</topology>
    </subcellularLocation>
</comment>
<dbReference type="GO" id="GO:0015344">
    <property type="term" value="F:siderophore uptake transmembrane transporter activity"/>
    <property type="evidence" value="ECO:0007669"/>
    <property type="project" value="TreeGrafter"/>
</dbReference>
<keyword evidence="9 15" id="KW-0675">Receptor</keyword>
<dbReference type="Proteomes" id="UP000501648">
    <property type="component" value="Chromosome"/>
</dbReference>
<keyword evidence="7" id="KW-0798">TonB box</keyword>
<dbReference type="GO" id="GO:0044718">
    <property type="term" value="P:siderophore transmembrane transport"/>
    <property type="evidence" value="ECO:0007669"/>
    <property type="project" value="TreeGrafter"/>
</dbReference>
<feature type="chain" id="PRO_5026926807" evidence="13">
    <location>
        <begin position="29"/>
        <end position="721"/>
    </location>
</feature>
<evidence type="ECO:0000256" key="8">
    <source>
        <dbReference type="ARBA" id="ARBA00023136"/>
    </source>
</evidence>
<feature type="region of interest" description="Disordered" evidence="12">
    <location>
        <begin position="33"/>
        <end position="57"/>
    </location>
</feature>
<gene>
    <name evidence="15" type="ORF">C798_08405</name>
</gene>
<evidence type="ECO:0000256" key="6">
    <source>
        <dbReference type="ARBA" id="ARBA00022729"/>
    </source>
</evidence>
<evidence type="ECO:0000256" key="11">
    <source>
        <dbReference type="PROSITE-ProRule" id="PRU01360"/>
    </source>
</evidence>
<dbReference type="AlphaFoldDB" id="A0A6M3ZNU1"/>